<name>A0A895Y8M6_9ACTN</name>
<keyword evidence="2" id="KW-1133">Transmembrane helix</keyword>
<proteinExistence type="predicted"/>
<keyword evidence="2" id="KW-0472">Membrane</keyword>
<reference evidence="4" key="1">
    <citation type="submission" date="2021-02" db="EMBL/GenBank/DDBJ databases">
        <title>Natrosporangium hydrolyticum gen. nov., sp. nov, a haloalkaliphilic actinobacterium from a soda solonchak soil.</title>
        <authorList>
            <person name="Sorokin D.Y."/>
            <person name="Khijniak T.V."/>
            <person name="Zakharycheva A.P."/>
            <person name="Boueva O.V."/>
            <person name="Ariskina E.V."/>
            <person name="Hahnke R.L."/>
            <person name="Bunk B."/>
            <person name="Sproer C."/>
            <person name="Schumann P."/>
            <person name="Evtushenko L.I."/>
            <person name="Kublanov I.V."/>
        </authorList>
    </citation>
    <scope>NUCLEOTIDE SEQUENCE</scope>
    <source>
        <strain evidence="4">DSM 106523</strain>
    </source>
</reference>
<dbReference type="EMBL" id="CP070499">
    <property type="protein sequence ID" value="QSB14077.1"/>
    <property type="molecule type" value="Genomic_DNA"/>
</dbReference>
<dbReference type="Proteomes" id="UP000662857">
    <property type="component" value="Chromosome"/>
</dbReference>
<keyword evidence="2" id="KW-0812">Transmembrane</keyword>
<accession>A0A895Y8M6</accession>
<feature type="compositionally biased region" description="Low complexity" evidence="1">
    <location>
        <begin position="12"/>
        <end position="45"/>
    </location>
</feature>
<dbReference type="KEGG" id="nhy:JQS43_21480"/>
<evidence type="ECO:0000313" key="5">
    <source>
        <dbReference type="Proteomes" id="UP000662857"/>
    </source>
</evidence>
<keyword evidence="5" id="KW-1185">Reference proteome</keyword>
<evidence type="ECO:0000259" key="3">
    <source>
        <dbReference type="Pfam" id="PF13828"/>
    </source>
</evidence>
<gene>
    <name evidence="4" type="ORF">JQS43_21480</name>
</gene>
<evidence type="ECO:0000256" key="2">
    <source>
        <dbReference type="SAM" id="Phobius"/>
    </source>
</evidence>
<feature type="transmembrane region" description="Helical" evidence="2">
    <location>
        <begin position="83"/>
        <end position="106"/>
    </location>
</feature>
<feature type="compositionally biased region" description="Pro residues" evidence="1">
    <location>
        <begin position="46"/>
        <end position="72"/>
    </location>
</feature>
<feature type="transmembrane region" description="Helical" evidence="2">
    <location>
        <begin position="118"/>
        <end position="151"/>
    </location>
</feature>
<protein>
    <submittedName>
        <fullName evidence="4">DUF4190 domain-containing protein</fullName>
    </submittedName>
</protein>
<evidence type="ECO:0000313" key="4">
    <source>
        <dbReference type="EMBL" id="QSB14077.1"/>
    </source>
</evidence>
<feature type="domain" description="DUF4190" evidence="3">
    <location>
        <begin position="83"/>
        <end position="137"/>
    </location>
</feature>
<feature type="region of interest" description="Disordered" evidence="1">
    <location>
        <begin position="1"/>
        <end position="72"/>
    </location>
</feature>
<evidence type="ECO:0000256" key="1">
    <source>
        <dbReference type="SAM" id="MobiDB-lite"/>
    </source>
</evidence>
<dbReference type="AlphaFoldDB" id="A0A895Y8M6"/>
<dbReference type="Pfam" id="PF13828">
    <property type="entry name" value="DUF4190"/>
    <property type="match status" value="1"/>
</dbReference>
<sequence length="157" mass="16141">MTDPTPDPAGSTPEPAAADAPAAAPTEAPQPARATGAELTPATAAAPPPGHPPPGYDPAPGQPPPPYPYPYAVYPPPRPTSTMAILALVFGVVFAPVGIVLGHVARRQIRERGEDGDTLALVGLIIGYVQTGLLVLFCVGYAVFFVLFMGIMASSTW</sequence>
<dbReference type="InterPro" id="IPR025241">
    <property type="entry name" value="DUF4190"/>
</dbReference>
<organism evidence="4 5">
    <name type="scientific">Natronosporangium hydrolyticum</name>
    <dbReference type="NCBI Taxonomy" id="2811111"/>
    <lineage>
        <taxon>Bacteria</taxon>
        <taxon>Bacillati</taxon>
        <taxon>Actinomycetota</taxon>
        <taxon>Actinomycetes</taxon>
        <taxon>Micromonosporales</taxon>
        <taxon>Micromonosporaceae</taxon>
        <taxon>Natronosporangium</taxon>
    </lineage>
</organism>
<dbReference type="RefSeq" id="WP_239676194.1">
    <property type="nucleotide sequence ID" value="NZ_CP070499.1"/>
</dbReference>